<feature type="chain" id="PRO_5016909117" evidence="2">
    <location>
        <begin position="20"/>
        <end position="419"/>
    </location>
</feature>
<evidence type="ECO:0000313" key="3">
    <source>
        <dbReference type="EMBL" id="RBL89389.1"/>
    </source>
</evidence>
<dbReference type="Proteomes" id="UP000253410">
    <property type="component" value="Unassembled WGS sequence"/>
</dbReference>
<comment type="similarity">
    <text evidence="1">Belongs to the outer membrane factor (OMF) (TC 1.B.17) family.</text>
</comment>
<gene>
    <name evidence="3" type="ORF">DF182_22985</name>
</gene>
<accession>A0A365XSR1</accession>
<dbReference type="AlphaFoldDB" id="A0A365XSR1"/>
<reference evidence="3 4" key="1">
    <citation type="submission" date="2018-05" db="EMBL/GenBank/DDBJ databases">
        <title>Chitinophaga sp. K3CV102501T nov., isolated from isolated from a monsoon evergreen broad-leaved forest soil.</title>
        <authorList>
            <person name="Lv Y."/>
        </authorList>
    </citation>
    <scope>NUCLEOTIDE SEQUENCE [LARGE SCALE GENOMIC DNA]</scope>
    <source>
        <strain evidence="3 4">GDMCC 1.1325</strain>
    </source>
</reference>
<dbReference type="SUPFAM" id="SSF56954">
    <property type="entry name" value="Outer membrane efflux proteins (OEP)"/>
    <property type="match status" value="1"/>
</dbReference>
<dbReference type="GO" id="GO:0015562">
    <property type="term" value="F:efflux transmembrane transporter activity"/>
    <property type="evidence" value="ECO:0007669"/>
    <property type="project" value="InterPro"/>
</dbReference>
<dbReference type="OrthoDB" id="9791261at2"/>
<dbReference type="InterPro" id="IPR003423">
    <property type="entry name" value="OMP_efflux"/>
</dbReference>
<protein>
    <submittedName>
        <fullName evidence="3">TolC family protein</fullName>
    </submittedName>
</protein>
<name>A0A365XSR1_9BACT</name>
<keyword evidence="4" id="KW-1185">Reference proteome</keyword>
<dbReference type="InterPro" id="IPR010131">
    <property type="entry name" value="MdtP/NodT-like"/>
</dbReference>
<organism evidence="3 4">
    <name type="scientific">Chitinophaga flava</name>
    <dbReference type="NCBI Taxonomy" id="2259036"/>
    <lineage>
        <taxon>Bacteria</taxon>
        <taxon>Pseudomonadati</taxon>
        <taxon>Bacteroidota</taxon>
        <taxon>Chitinophagia</taxon>
        <taxon>Chitinophagales</taxon>
        <taxon>Chitinophagaceae</taxon>
        <taxon>Chitinophaga</taxon>
    </lineage>
</organism>
<evidence type="ECO:0000313" key="4">
    <source>
        <dbReference type="Proteomes" id="UP000253410"/>
    </source>
</evidence>
<keyword evidence="2" id="KW-0732">Signal</keyword>
<dbReference type="Gene3D" id="1.20.1600.10">
    <property type="entry name" value="Outer membrane efflux proteins (OEP)"/>
    <property type="match status" value="1"/>
</dbReference>
<comment type="caution">
    <text evidence="3">The sequence shown here is derived from an EMBL/GenBank/DDBJ whole genome shotgun (WGS) entry which is preliminary data.</text>
</comment>
<sequence length="419" mass="47015">MKRRWLLPLLLLSGLMAVAQEKQLDFATYLSGVGQHNLGYAAEKFNMDIAAANVLMAKVFPDPEINAGLFDNGQRRMQQGYGLTTGISYTLELGGKRRARINLARSEQEVTRHLLEDYFRNLRADATVAFLTAMQQQRLYEIKMEAYRYMQQLAQADSIRFKAGLITETDARQSRIEAGMLLNEAYGVEAEMKTAFVQLHNLMGTYRGDTLVAPQGDVSRFERVYSLPELVTKAQDERADLLAALRQKDVSVKTLQLAKAARIIDLGLNLGVNNATQVTNVVAPTPSMNTVSAGISLPLKFSNRNKGDLMAANAGVKQQETVYRQTLLQVQTEVTTAYFSYLGAGHQLHQFDSGLLEEAKKVLEGRRYSYQRGETSLLEVLNAQRTYNDVQQQYYESVYSHATALVELERAAAIWDIQF</sequence>
<dbReference type="RefSeq" id="WP_113618133.1">
    <property type="nucleotide sequence ID" value="NZ_QFFJ01000002.1"/>
</dbReference>
<dbReference type="EMBL" id="QFFJ01000002">
    <property type="protein sequence ID" value="RBL89389.1"/>
    <property type="molecule type" value="Genomic_DNA"/>
</dbReference>
<proteinExistence type="inferred from homology"/>
<dbReference type="PANTHER" id="PTHR30203">
    <property type="entry name" value="OUTER MEMBRANE CATION EFFLUX PROTEIN"/>
    <property type="match status" value="1"/>
</dbReference>
<dbReference type="PANTHER" id="PTHR30203:SF24">
    <property type="entry name" value="BLR4935 PROTEIN"/>
    <property type="match status" value="1"/>
</dbReference>
<evidence type="ECO:0000256" key="2">
    <source>
        <dbReference type="SAM" id="SignalP"/>
    </source>
</evidence>
<feature type="signal peptide" evidence="2">
    <location>
        <begin position="1"/>
        <end position="19"/>
    </location>
</feature>
<dbReference type="Pfam" id="PF02321">
    <property type="entry name" value="OEP"/>
    <property type="match status" value="2"/>
</dbReference>
<evidence type="ECO:0000256" key="1">
    <source>
        <dbReference type="ARBA" id="ARBA00007613"/>
    </source>
</evidence>